<evidence type="ECO:0000256" key="3">
    <source>
        <dbReference type="ARBA" id="ARBA00023235"/>
    </source>
</evidence>
<dbReference type="KEGG" id="luo:HHL09_25910"/>
<keyword evidence="2 4" id="KW-0697">Rotamase</keyword>
<evidence type="ECO:0000313" key="6">
    <source>
        <dbReference type="EMBL" id="QJE99068.1"/>
    </source>
</evidence>
<sequence length="204" mass="21875">MKRRVILALAMLAPFAFAQEKKEEAKKDEAAKPAAVKDIRVVLKTNKGDIEGTLFASKVPMTAANFLNLAKKGYYDGLTFHRVIAGFMIQGGDPAGNGTGGPGYKFGDEFAPSLKHSKPGIFSMANAGPGTNGSQFFITHVPTPHLDGKHSVFGEVTKGQDVVDKIAIGDKINKIEVLDSTDALFEAQKANIEKWNAVLKSQGK</sequence>
<evidence type="ECO:0000313" key="7">
    <source>
        <dbReference type="Proteomes" id="UP000501812"/>
    </source>
</evidence>
<keyword evidence="7" id="KW-1185">Reference proteome</keyword>
<feature type="chain" id="PRO_5033096979" description="Peptidyl-prolyl cis-trans isomerase" evidence="4">
    <location>
        <begin position="19"/>
        <end position="204"/>
    </location>
</feature>
<dbReference type="CDD" id="cd00317">
    <property type="entry name" value="cyclophilin"/>
    <property type="match status" value="1"/>
</dbReference>
<keyword evidence="4" id="KW-0732">Signal</keyword>
<accession>A0A858RRM1</accession>
<reference evidence="6 7" key="1">
    <citation type="submission" date="2020-04" db="EMBL/GenBank/DDBJ databases">
        <title>Luteolibacter sp. G-1-1-1 isolated from soil.</title>
        <authorList>
            <person name="Dahal R.H."/>
        </authorList>
    </citation>
    <scope>NUCLEOTIDE SEQUENCE [LARGE SCALE GENOMIC DNA]</scope>
    <source>
        <strain evidence="6 7">G-1-1-1</strain>
    </source>
</reference>
<dbReference type="GO" id="GO:0006457">
    <property type="term" value="P:protein folding"/>
    <property type="evidence" value="ECO:0007669"/>
    <property type="project" value="InterPro"/>
</dbReference>
<dbReference type="SUPFAM" id="SSF50891">
    <property type="entry name" value="Cyclophilin-like"/>
    <property type="match status" value="1"/>
</dbReference>
<evidence type="ECO:0000256" key="1">
    <source>
        <dbReference type="ARBA" id="ARBA00007365"/>
    </source>
</evidence>
<dbReference type="InterPro" id="IPR020892">
    <property type="entry name" value="Cyclophilin-type_PPIase_CS"/>
</dbReference>
<evidence type="ECO:0000256" key="2">
    <source>
        <dbReference type="ARBA" id="ARBA00023110"/>
    </source>
</evidence>
<feature type="domain" description="PPIase cyclophilin-type" evidence="5">
    <location>
        <begin position="48"/>
        <end position="166"/>
    </location>
</feature>
<dbReference type="PROSITE" id="PS50072">
    <property type="entry name" value="CSA_PPIASE_2"/>
    <property type="match status" value="1"/>
</dbReference>
<dbReference type="InterPro" id="IPR044666">
    <property type="entry name" value="Cyclophilin_A-like"/>
</dbReference>
<dbReference type="AlphaFoldDB" id="A0A858RRM1"/>
<dbReference type="PANTHER" id="PTHR45625">
    <property type="entry name" value="PEPTIDYL-PROLYL CIS-TRANS ISOMERASE-RELATED"/>
    <property type="match status" value="1"/>
</dbReference>
<dbReference type="Gene3D" id="2.40.100.10">
    <property type="entry name" value="Cyclophilin-like"/>
    <property type="match status" value="1"/>
</dbReference>
<dbReference type="Proteomes" id="UP000501812">
    <property type="component" value="Chromosome"/>
</dbReference>
<evidence type="ECO:0000256" key="4">
    <source>
        <dbReference type="RuleBase" id="RU363019"/>
    </source>
</evidence>
<comment type="function">
    <text evidence="4">PPIases accelerate the folding of proteins. It catalyzes the cis-trans isomerization of proline imidic peptide bonds in oligopeptides.</text>
</comment>
<dbReference type="InterPro" id="IPR029000">
    <property type="entry name" value="Cyclophilin-like_dom_sf"/>
</dbReference>
<protein>
    <recommendedName>
        <fullName evidence="4">Peptidyl-prolyl cis-trans isomerase</fullName>
        <shortName evidence="4">PPIase</shortName>
        <ecNumber evidence="4">5.2.1.8</ecNumber>
    </recommendedName>
</protein>
<organism evidence="6 7">
    <name type="scientific">Luteolibacter luteus</name>
    <dbReference type="NCBI Taxonomy" id="2728835"/>
    <lineage>
        <taxon>Bacteria</taxon>
        <taxon>Pseudomonadati</taxon>
        <taxon>Verrucomicrobiota</taxon>
        <taxon>Verrucomicrobiia</taxon>
        <taxon>Verrucomicrobiales</taxon>
        <taxon>Verrucomicrobiaceae</taxon>
        <taxon>Luteolibacter</taxon>
    </lineage>
</organism>
<dbReference type="GO" id="GO:0003755">
    <property type="term" value="F:peptidyl-prolyl cis-trans isomerase activity"/>
    <property type="evidence" value="ECO:0007669"/>
    <property type="project" value="UniProtKB-UniRule"/>
</dbReference>
<name>A0A858RRM1_9BACT</name>
<dbReference type="RefSeq" id="WP_169457554.1">
    <property type="nucleotide sequence ID" value="NZ_CP051774.1"/>
</dbReference>
<evidence type="ECO:0000259" key="5">
    <source>
        <dbReference type="PROSITE" id="PS50072"/>
    </source>
</evidence>
<dbReference type="PANTHER" id="PTHR45625:SF4">
    <property type="entry name" value="PEPTIDYLPROLYL ISOMERASE DOMAIN AND WD REPEAT-CONTAINING PROTEIN 1"/>
    <property type="match status" value="1"/>
</dbReference>
<proteinExistence type="inferred from homology"/>
<dbReference type="PRINTS" id="PR00153">
    <property type="entry name" value="CSAPPISMRASE"/>
</dbReference>
<dbReference type="PROSITE" id="PS00170">
    <property type="entry name" value="CSA_PPIASE_1"/>
    <property type="match status" value="1"/>
</dbReference>
<comment type="catalytic activity">
    <reaction evidence="4">
        <text>[protein]-peptidylproline (omega=180) = [protein]-peptidylproline (omega=0)</text>
        <dbReference type="Rhea" id="RHEA:16237"/>
        <dbReference type="Rhea" id="RHEA-COMP:10747"/>
        <dbReference type="Rhea" id="RHEA-COMP:10748"/>
        <dbReference type="ChEBI" id="CHEBI:83833"/>
        <dbReference type="ChEBI" id="CHEBI:83834"/>
        <dbReference type="EC" id="5.2.1.8"/>
    </reaction>
</comment>
<dbReference type="Pfam" id="PF00160">
    <property type="entry name" value="Pro_isomerase"/>
    <property type="match status" value="1"/>
</dbReference>
<keyword evidence="3 4" id="KW-0413">Isomerase</keyword>
<dbReference type="EC" id="5.2.1.8" evidence="4"/>
<feature type="signal peptide" evidence="4">
    <location>
        <begin position="1"/>
        <end position="18"/>
    </location>
</feature>
<dbReference type="EMBL" id="CP051774">
    <property type="protein sequence ID" value="QJE99068.1"/>
    <property type="molecule type" value="Genomic_DNA"/>
</dbReference>
<dbReference type="InterPro" id="IPR002130">
    <property type="entry name" value="Cyclophilin-type_PPIase_dom"/>
</dbReference>
<gene>
    <name evidence="6" type="ORF">HHL09_25910</name>
</gene>
<comment type="similarity">
    <text evidence="1 4">Belongs to the cyclophilin-type PPIase family.</text>
</comment>